<dbReference type="Pfam" id="PF00293">
    <property type="entry name" value="NUDIX"/>
    <property type="match status" value="1"/>
</dbReference>
<dbReference type="PANTHER" id="PTHR43046:SF16">
    <property type="entry name" value="ADP-RIBOSE PYROPHOSPHATASE YJHB-RELATED"/>
    <property type="match status" value="1"/>
</dbReference>
<evidence type="ECO:0000313" key="5">
    <source>
        <dbReference type="EMBL" id="BCJ90084.1"/>
    </source>
</evidence>
<dbReference type="GO" id="GO:0016787">
    <property type="term" value="F:hydrolase activity"/>
    <property type="evidence" value="ECO:0007669"/>
    <property type="project" value="UniProtKB-KW"/>
</dbReference>
<dbReference type="AlphaFoldDB" id="A0A6S6QIL9"/>
<evidence type="ECO:0000256" key="2">
    <source>
        <dbReference type="ARBA" id="ARBA00022801"/>
    </source>
</evidence>
<dbReference type="Proteomes" id="UP000515317">
    <property type="component" value="Chromosome"/>
</dbReference>
<proteinExistence type="inferred from homology"/>
<dbReference type="InterPro" id="IPR015797">
    <property type="entry name" value="NUDIX_hydrolase-like_dom_sf"/>
</dbReference>
<keyword evidence="2 3" id="KW-0378">Hydrolase</keyword>
<dbReference type="KEGG" id="tso:IZ6_08190"/>
<comment type="cofactor">
    <cofactor evidence="1">
        <name>Mg(2+)</name>
        <dbReference type="ChEBI" id="CHEBI:18420"/>
    </cofactor>
</comment>
<evidence type="ECO:0000259" key="4">
    <source>
        <dbReference type="PROSITE" id="PS51462"/>
    </source>
</evidence>
<evidence type="ECO:0000256" key="3">
    <source>
        <dbReference type="RuleBase" id="RU003476"/>
    </source>
</evidence>
<gene>
    <name evidence="5" type="ORF">IZ6_08190</name>
</gene>
<organism evidence="5 6">
    <name type="scientific">Terrihabitans soli</name>
    <dbReference type="NCBI Taxonomy" id="708113"/>
    <lineage>
        <taxon>Bacteria</taxon>
        <taxon>Pseudomonadati</taxon>
        <taxon>Pseudomonadota</taxon>
        <taxon>Alphaproteobacteria</taxon>
        <taxon>Hyphomicrobiales</taxon>
        <taxon>Terrihabitans</taxon>
    </lineage>
</organism>
<accession>A0A6S6QIL9</accession>
<dbReference type="EMBL" id="AP023361">
    <property type="protein sequence ID" value="BCJ90084.1"/>
    <property type="molecule type" value="Genomic_DNA"/>
</dbReference>
<sequence length="155" mass="17277">MLRFIYPIARPFLARMWLILRGLTLGVRGVVLDGEGRVLLIRHGYVPGWNFPGGGVEAGETTLEALKRELAEESNVTVTGEPVLHGIFHQPSFSRRDHVLVYAIRAYSWPGPHKPNREIAECAFFPINALPPDMSPGAKRRLTEILDGTPPALTW</sequence>
<reference evidence="5 6" key="1">
    <citation type="submission" date="2020-08" db="EMBL/GenBank/DDBJ databases">
        <title>Genome sequence of Rhizobiales bacterium strain IZ6.</title>
        <authorList>
            <person name="Nakai R."/>
            <person name="Naganuma T."/>
        </authorList>
    </citation>
    <scope>NUCLEOTIDE SEQUENCE [LARGE SCALE GENOMIC DNA]</scope>
    <source>
        <strain evidence="5 6">IZ6</strain>
    </source>
</reference>
<dbReference type="RefSeq" id="WP_222876739.1">
    <property type="nucleotide sequence ID" value="NZ_AP023361.1"/>
</dbReference>
<evidence type="ECO:0000313" key="6">
    <source>
        <dbReference type="Proteomes" id="UP000515317"/>
    </source>
</evidence>
<dbReference type="SUPFAM" id="SSF55811">
    <property type="entry name" value="Nudix"/>
    <property type="match status" value="1"/>
</dbReference>
<dbReference type="InterPro" id="IPR020476">
    <property type="entry name" value="Nudix_hydrolase"/>
</dbReference>
<keyword evidence="6" id="KW-1185">Reference proteome</keyword>
<dbReference type="PROSITE" id="PS51462">
    <property type="entry name" value="NUDIX"/>
    <property type="match status" value="1"/>
</dbReference>
<dbReference type="InterPro" id="IPR020084">
    <property type="entry name" value="NUDIX_hydrolase_CS"/>
</dbReference>
<feature type="domain" description="Nudix hydrolase" evidence="4">
    <location>
        <begin position="22"/>
        <end position="147"/>
    </location>
</feature>
<dbReference type="PANTHER" id="PTHR43046">
    <property type="entry name" value="GDP-MANNOSE MANNOSYL HYDROLASE"/>
    <property type="match status" value="1"/>
</dbReference>
<dbReference type="PROSITE" id="PS00893">
    <property type="entry name" value="NUDIX_BOX"/>
    <property type="match status" value="1"/>
</dbReference>
<protein>
    <submittedName>
        <fullName evidence="5">NUDIX hydrolase</fullName>
    </submittedName>
</protein>
<dbReference type="Gene3D" id="3.90.79.10">
    <property type="entry name" value="Nucleoside Triphosphate Pyrophosphohydrolase"/>
    <property type="match status" value="1"/>
</dbReference>
<dbReference type="CDD" id="cd04680">
    <property type="entry name" value="NUDIX_Hydrolase"/>
    <property type="match status" value="1"/>
</dbReference>
<evidence type="ECO:0000256" key="1">
    <source>
        <dbReference type="ARBA" id="ARBA00001946"/>
    </source>
</evidence>
<comment type="similarity">
    <text evidence="3">Belongs to the Nudix hydrolase family.</text>
</comment>
<dbReference type="InterPro" id="IPR000086">
    <property type="entry name" value="NUDIX_hydrolase_dom"/>
</dbReference>
<name>A0A6S6QIL9_9HYPH</name>
<dbReference type="PRINTS" id="PR00502">
    <property type="entry name" value="NUDIXFAMILY"/>
</dbReference>